<evidence type="ECO:0000313" key="2">
    <source>
        <dbReference type="Proteomes" id="UP001281761"/>
    </source>
</evidence>
<proteinExistence type="predicted"/>
<evidence type="ECO:0000313" key="1">
    <source>
        <dbReference type="EMBL" id="KAK2953944.1"/>
    </source>
</evidence>
<accession>A0ABQ9XQC9</accession>
<keyword evidence="2" id="KW-1185">Reference proteome</keyword>
<reference evidence="1 2" key="1">
    <citation type="journal article" date="2022" name="bioRxiv">
        <title>Genomics of Preaxostyla Flagellates Illuminates Evolutionary Transitions and the Path Towards Mitochondrial Loss.</title>
        <authorList>
            <person name="Novak L.V.F."/>
            <person name="Treitli S.C."/>
            <person name="Pyrih J."/>
            <person name="Halakuc P."/>
            <person name="Pipaliya S.V."/>
            <person name="Vacek V."/>
            <person name="Brzon O."/>
            <person name="Soukal P."/>
            <person name="Eme L."/>
            <person name="Dacks J.B."/>
            <person name="Karnkowska A."/>
            <person name="Elias M."/>
            <person name="Hampl V."/>
        </authorList>
    </citation>
    <scope>NUCLEOTIDE SEQUENCE [LARGE SCALE GENOMIC DNA]</scope>
    <source>
        <strain evidence="1">NAU3</strain>
        <tissue evidence="1">Gut</tissue>
    </source>
</reference>
<dbReference type="Proteomes" id="UP001281761">
    <property type="component" value="Unassembled WGS sequence"/>
</dbReference>
<name>A0ABQ9XQC9_9EUKA</name>
<dbReference type="EMBL" id="JARBJD010000084">
    <property type="protein sequence ID" value="KAK2953944.1"/>
    <property type="molecule type" value="Genomic_DNA"/>
</dbReference>
<organism evidence="1 2">
    <name type="scientific">Blattamonas nauphoetae</name>
    <dbReference type="NCBI Taxonomy" id="2049346"/>
    <lineage>
        <taxon>Eukaryota</taxon>
        <taxon>Metamonada</taxon>
        <taxon>Preaxostyla</taxon>
        <taxon>Oxymonadida</taxon>
        <taxon>Blattamonas</taxon>
    </lineage>
</organism>
<protein>
    <submittedName>
        <fullName evidence="1">Uncharacterized protein</fullName>
    </submittedName>
</protein>
<sequence>MNIDLLIEGVDRPAMISRKASLDRALREREERVFAVKDCFDCELFFLVCGIHEAGEEGGVQTQKTPATIQ</sequence>
<gene>
    <name evidence="1" type="ORF">BLNAU_11046</name>
</gene>
<comment type="caution">
    <text evidence="1">The sequence shown here is derived from an EMBL/GenBank/DDBJ whole genome shotgun (WGS) entry which is preliminary data.</text>
</comment>